<name>A0A2V2UGU5_TRYCR</name>
<evidence type="ECO:0000313" key="8">
    <source>
        <dbReference type="EMBL" id="PWU83425.1"/>
    </source>
</evidence>
<feature type="domain" description="J" evidence="7">
    <location>
        <begin position="3"/>
        <end position="66"/>
    </location>
</feature>
<dbReference type="EMBL" id="PRFA01000323">
    <property type="protein sequence ID" value="PWU83425.1"/>
    <property type="molecule type" value="Genomic_DNA"/>
</dbReference>
<dbReference type="Pfam" id="PF00226">
    <property type="entry name" value="DnaJ"/>
    <property type="match status" value="1"/>
</dbReference>
<dbReference type="PROSITE" id="PS50076">
    <property type="entry name" value="DNAJ_2"/>
    <property type="match status" value="1"/>
</dbReference>
<evidence type="ECO:0000313" key="9">
    <source>
        <dbReference type="Proteomes" id="UP000246121"/>
    </source>
</evidence>
<dbReference type="VEuPathDB" id="TriTrypDB:C4B63_323g6"/>
<dbReference type="SUPFAM" id="SSF46565">
    <property type="entry name" value="Chaperone J-domain"/>
    <property type="match status" value="1"/>
</dbReference>
<dbReference type="VEuPathDB" id="TriTrypDB:Tc_MARK_3303"/>
<keyword evidence="5" id="KW-0449">Lipoprotein</keyword>
<evidence type="ECO:0000256" key="1">
    <source>
        <dbReference type="ARBA" id="ARBA00004635"/>
    </source>
</evidence>
<organism evidence="8 9">
    <name type="scientific">Trypanosoma cruzi</name>
    <dbReference type="NCBI Taxonomy" id="5693"/>
    <lineage>
        <taxon>Eukaryota</taxon>
        <taxon>Discoba</taxon>
        <taxon>Euglenozoa</taxon>
        <taxon>Kinetoplastea</taxon>
        <taxon>Metakinetoplastina</taxon>
        <taxon>Trypanosomatida</taxon>
        <taxon>Trypanosomatidae</taxon>
        <taxon>Trypanosoma</taxon>
        <taxon>Schizotrypanum</taxon>
    </lineage>
</organism>
<dbReference type="InterPro" id="IPR036869">
    <property type="entry name" value="J_dom_sf"/>
</dbReference>
<keyword evidence="4" id="KW-0143">Chaperone</keyword>
<dbReference type="VEuPathDB" id="TriTrypDB:TcG_04078"/>
<feature type="transmembrane region" description="Helical" evidence="6">
    <location>
        <begin position="87"/>
        <end position="114"/>
    </location>
</feature>
<evidence type="ECO:0000256" key="4">
    <source>
        <dbReference type="ARBA" id="ARBA00023186"/>
    </source>
</evidence>
<dbReference type="VEuPathDB" id="TriTrypDB:TcCL_Unassigned01242"/>
<reference evidence="8 9" key="1">
    <citation type="journal article" date="2018" name="Microb. Genom.">
        <title>Expanding an expanded genome: long-read sequencing of Trypanosoma cruzi.</title>
        <authorList>
            <person name="Berna L."/>
            <person name="Rodriguez M."/>
            <person name="Chiribao M.L."/>
            <person name="Parodi-Talice A."/>
            <person name="Pita S."/>
            <person name="Rijo G."/>
            <person name="Alvarez-Valin F."/>
            <person name="Robello C."/>
        </authorList>
    </citation>
    <scope>NUCLEOTIDE SEQUENCE [LARGE SCALE GENOMIC DNA]</scope>
    <source>
        <strain evidence="8 9">Dm28c</strain>
    </source>
</reference>
<comment type="caution">
    <text evidence="8">The sequence shown here is derived from an EMBL/GenBank/DDBJ whole genome shotgun (WGS) entry which is preliminary data.</text>
</comment>
<keyword evidence="6" id="KW-1133">Transmembrane helix</keyword>
<evidence type="ECO:0000256" key="3">
    <source>
        <dbReference type="ARBA" id="ARBA00023139"/>
    </source>
</evidence>
<dbReference type="InterPro" id="IPR001623">
    <property type="entry name" value="DnaJ_domain"/>
</dbReference>
<comment type="subcellular location">
    <subcellularLocation>
        <location evidence="1">Membrane</location>
        <topology evidence="1">Lipid-anchor</topology>
    </subcellularLocation>
</comment>
<dbReference type="VEuPathDB" id="TriTrypDB:BCY84_15174"/>
<dbReference type="PANTHER" id="PTHR44027">
    <property type="entry name" value="DNAJ HOMOLOG SUBFAMILY C MEMBER 5 HOMOLOG"/>
    <property type="match status" value="1"/>
</dbReference>
<sequence>MTDYYQSLELPRDATQEQIRRNYRQLALRFHRDRAGPEGAERLKETQSAYEVLLNPQKRKIYDRFGTSFVDNPVSDVLILQLGGRSILCIMACILFLSSIVVCHFYCFLVAYVAGRLVARDAHSVNDHSRAYWNYVKGFSPLFIVDIIIGVPTLVAFFVSMCALRV</sequence>
<dbReference type="VEuPathDB" id="TriTrypDB:TCSYLVIO_007651"/>
<dbReference type="VEuPathDB" id="TriTrypDB:ECC02_009798"/>
<evidence type="ECO:0000256" key="2">
    <source>
        <dbReference type="ARBA" id="ARBA00023136"/>
    </source>
</evidence>
<dbReference type="VEuPathDB" id="TriTrypDB:TcCLB.509629.20"/>
<dbReference type="PANTHER" id="PTHR44027:SF7">
    <property type="entry name" value="DNAJ HOMOLOG SUBFAMILY C MEMBER 5 HOMOLOG"/>
    <property type="match status" value="1"/>
</dbReference>
<evidence type="ECO:0000256" key="6">
    <source>
        <dbReference type="SAM" id="Phobius"/>
    </source>
</evidence>
<dbReference type="VEuPathDB" id="TriTrypDB:TcBrA4_0129320"/>
<dbReference type="GO" id="GO:0016020">
    <property type="term" value="C:membrane"/>
    <property type="evidence" value="ECO:0007669"/>
    <property type="project" value="UniProtKB-SubCell"/>
</dbReference>
<accession>A0A2V2UGU5</accession>
<feature type="transmembrane region" description="Helical" evidence="6">
    <location>
        <begin position="142"/>
        <end position="164"/>
    </location>
</feature>
<dbReference type="CDD" id="cd06257">
    <property type="entry name" value="DnaJ"/>
    <property type="match status" value="1"/>
</dbReference>
<dbReference type="VEuPathDB" id="TriTrypDB:TcCLB.508179.10"/>
<dbReference type="VEuPathDB" id="TriTrypDB:TcYC6_0015770"/>
<dbReference type="PRINTS" id="PR00625">
    <property type="entry name" value="JDOMAIN"/>
</dbReference>
<evidence type="ECO:0000259" key="7">
    <source>
        <dbReference type="PROSITE" id="PS50076"/>
    </source>
</evidence>
<keyword evidence="2 6" id="KW-0472">Membrane</keyword>
<dbReference type="Proteomes" id="UP000246121">
    <property type="component" value="Unassembled WGS sequence"/>
</dbReference>
<dbReference type="GO" id="GO:0005737">
    <property type="term" value="C:cytoplasm"/>
    <property type="evidence" value="ECO:0007669"/>
    <property type="project" value="UniProtKB-ARBA"/>
</dbReference>
<keyword evidence="6" id="KW-0812">Transmembrane</keyword>
<dbReference type="Gene3D" id="1.10.287.110">
    <property type="entry name" value="DnaJ domain"/>
    <property type="match status" value="1"/>
</dbReference>
<keyword evidence="3" id="KW-0564">Palmitate</keyword>
<dbReference type="AlphaFoldDB" id="A0A2V2UGU5"/>
<proteinExistence type="predicted"/>
<dbReference type="InterPro" id="IPR051434">
    <property type="entry name" value="DnaJ_C_subfamily_member5"/>
</dbReference>
<dbReference type="VEuPathDB" id="TriTrypDB:C3747_251g25"/>
<protein>
    <submittedName>
        <fullName evidence="8">Putative DnaJ chaperone protein</fullName>
    </submittedName>
</protein>
<evidence type="ECO:0000256" key="5">
    <source>
        <dbReference type="ARBA" id="ARBA00023288"/>
    </source>
</evidence>
<gene>
    <name evidence="8" type="ORF">C4B63_323g6</name>
</gene>
<dbReference type="SMART" id="SM00271">
    <property type="entry name" value="DnaJ"/>
    <property type="match status" value="1"/>
</dbReference>